<dbReference type="InterPro" id="IPR046342">
    <property type="entry name" value="CBS_dom_sf"/>
</dbReference>
<dbReference type="InterPro" id="IPR044725">
    <property type="entry name" value="CBSX3_CBS_dom"/>
</dbReference>
<keyword evidence="1 2" id="KW-0129">CBS domain</keyword>
<reference evidence="4" key="1">
    <citation type="journal article" date="2014" name="Int. J. Syst. Evol. Microbiol.">
        <title>Complete genome sequence of Corynebacterium casei LMG S-19264T (=DSM 44701T), isolated from a smear-ripened cheese.</title>
        <authorList>
            <consortium name="US DOE Joint Genome Institute (JGI-PGF)"/>
            <person name="Walter F."/>
            <person name="Albersmeier A."/>
            <person name="Kalinowski J."/>
            <person name="Ruckert C."/>
        </authorList>
    </citation>
    <scope>NUCLEOTIDE SEQUENCE</scope>
    <source>
        <strain evidence="4">KCTC 32422</strain>
    </source>
</reference>
<feature type="domain" description="CBS" evidence="3">
    <location>
        <begin position="75"/>
        <end position="130"/>
    </location>
</feature>
<keyword evidence="5" id="KW-1185">Reference proteome</keyword>
<organism evidence="4 5">
    <name type="scientific">Novosphingobium arvoryzae</name>
    <dbReference type="NCBI Taxonomy" id="1256514"/>
    <lineage>
        <taxon>Bacteria</taxon>
        <taxon>Pseudomonadati</taxon>
        <taxon>Pseudomonadota</taxon>
        <taxon>Alphaproteobacteria</taxon>
        <taxon>Sphingomonadales</taxon>
        <taxon>Sphingomonadaceae</taxon>
        <taxon>Novosphingobium</taxon>
    </lineage>
</organism>
<proteinExistence type="predicted"/>
<dbReference type="Proteomes" id="UP000634139">
    <property type="component" value="Unassembled WGS sequence"/>
</dbReference>
<feature type="domain" description="CBS" evidence="3">
    <location>
        <begin position="10"/>
        <end position="66"/>
    </location>
</feature>
<dbReference type="AlphaFoldDB" id="A0A918R886"/>
<dbReference type="InterPro" id="IPR000644">
    <property type="entry name" value="CBS_dom"/>
</dbReference>
<dbReference type="EMBL" id="BMZD01000001">
    <property type="protein sequence ID" value="GGZ86290.1"/>
    <property type="molecule type" value="Genomic_DNA"/>
</dbReference>
<gene>
    <name evidence="4" type="ORF">GCM10011617_01000</name>
</gene>
<evidence type="ECO:0000256" key="1">
    <source>
        <dbReference type="ARBA" id="ARBA00023122"/>
    </source>
</evidence>
<dbReference type="PROSITE" id="PS51371">
    <property type="entry name" value="CBS"/>
    <property type="match status" value="2"/>
</dbReference>
<evidence type="ECO:0000313" key="5">
    <source>
        <dbReference type="Proteomes" id="UP000634139"/>
    </source>
</evidence>
<dbReference type="PANTHER" id="PTHR43080:SF2">
    <property type="entry name" value="CBS DOMAIN-CONTAINING PROTEIN"/>
    <property type="match status" value="1"/>
</dbReference>
<dbReference type="SMART" id="SM00116">
    <property type="entry name" value="CBS"/>
    <property type="match status" value="2"/>
</dbReference>
<dbReference type="RefSeq" id="WP_189538469.1">
    <property type="nucleotide sequence ID" value="NZ_BMZD01000001.1"/>
</dbReference>
<dbReference type="Pfam" id="PF00571">
    <property type="entry name" value="CBS"/>
    <property type="match status" value="2"/>
</dbReference>
<dbReference type="Gene3D" id="3.10.580.10">
    <property type="entry name" value="CBS-domain"/>
    <property type="match status" value="1"/>
</dbReference>
<sequence length="142" mass="15139">MTIARLIEGRSSEVVSCDAALSVREAVAILAERRIGAMPVFSGGRIAGIFSERDVVYQLAANGPAMLGQPVSSAMTAPAITVSPHTEVLEALGLMTRRRIRHLPVVDGGAVIGFVSIGDLVKYRIDRIESEADAMRTYIQSA</sequence>
<reference evidence="4" key="2">
    <citation type="submission" date="2020-09" db="EMBL/GenBank/DDBJ databases">
        <authorList>
            <person name="Sun Q."/>
            <person name="Kim S."/>
        </authorList>
    </citation>
    <scope>NUCLEOTIDE SEQUENCE</scope>
    <source>
        <strain evidence="4">KCTC 32422</strain>
    </source>
</reference>
<evidence type="ECO:0000313" key="4">
    <source>
        <dbReference type="EMBL" id="GGZ86290.1"/>
    </source>
</evidence>
<dbReference type="PANTHER" id="PTHR43080">
    <property type="entry name" value="CBS DOMAIN-CONTAINING PROTEIN CBSX3, MITOCHONDRIAL"/>
    <property type="match status" value="1"/>
</dbReference>
<dbReference type="SUPFAM" id="SSF54631">
    <property type="entry name" value="CBS-domain pair"/>
    <property type="match status" value="1"/>
</dbReference>
<dbReference type="CDD" id="cd04623">
    <property type="entry name" value="CBS_pair_bac_euk"/>
    <property type="match status" value="1"/>
</dbReference>
<protein>
    <submittedName>
        <fullName evidence="4">Inosine-5-monophosphate dehydrogenase</fullName>
    </submittedName>
</protein>
<accession>A0A918R886</accession>
<name>A0A918R886_9SPHN</name>
<evidence type="ECO:0000259" key="3">
    <source>
        <dbReference type="PROSITE" id="PS51371"/>
    </source>
</evidence>
<evidence type="ECO:0000256" key="2">
    <source>
        <dbReference type="PROSITE-ProRule" id="PRU00703"/>
    </source>
</evidence>
<dbReference type="InterPro" id="IPR051257">
    <property type="entry name" value="Diverse_CBS-Domain"/>
</dbReference>
<comment type="caution">
    <text evidence="4">The sequence shown here is derived from an EMBL/GenBank/DDBJ whole genome shotgun (WGS) entry which is preliminary data.</text>
</comment>